<evidence type="ECO:0000313" key="2">
    <source>
        <dbReference type="EMBL" id="KAF7418818.1"/>
    </source>
</evidence>
<gene>
    <name evidence="2" type="ORF">HZH68_001471</name>
</gene>
<feature type="compositionally biased region" description="Basic residues" evidence="1">
    <location>
        <begin position="1"/>
        <end position="10"/>
    </location>
</feature>
<feature type="region of interest" description="Disordered" evidence="1">
    <location>
        <begin position="1"/>
        <end position="140"/>
    </location>
</feature>
<dbReference type="AlphaFoldDB" id="A0A834U6X9"/>
<organism evidence="2 3">
    <name type="scientific">Vespula germanica</name>
    <name type="common">German yellow jacket</name>
    <name type="synonym">Paravespula germanica</name>
    <dbReference type="NCBI Taxonomy" id="30212"/>
    <lineage>
        <taxon>Eukaryota</taxon>
        <taxon>Metazoa</taxon>
        <taxon>Ecdysozoa</taxon>
        <taxon>Arthropoda</taxon>
        <taxon>Hexapoda</taxon>
        <taxon>Insecta</taxon>
        <taxon>Pterygota</taxon>
        <taxon>Neoptera</taxon>
        <taxon>Endopterygota</taxon>
        <taxon>Hymenoptera</taxon>
        <taxon>Apocrita</taxon>
        <taxon>Aculeata</taxon>
        <taxon>Vespoidea</taxon>
        <taxon>Vespidae</taxon>
        <taxon>Vespinae</taxon>
        <taxon>Vespula</taxon>
    </lineage>
</organism>
<dbReference type="EMBL" id="JACSDZ010000001">
    <property type="protein sequence ID" value="KAF7418818.1"/>
    <property type="molecule type" value="Genomic_DNA"/>
</dbReference>
<name>A0A834U6X9_VESGE</name>
<accession>A0A834U6X9</accession>
<sequence>MPTPIVRRRTAVSSEQVRIKPEESDVSWKPLDDVTGFSDRDAHASRRNSRLRDRRLTLSDSSSPFSDNHHTAPATNLVNFDAQIKEEEEEGTRRRRTREEEEEEEDKDEDKDEDEDEDEDEEVEEEERGDEARTRHSGVS</sequence>
<protein>
    <submittedName>
        <fullName evidence="2">Uncharacterized protein</fullName>
    </submittedName>
</protein>
<proteinExistence type="predicted"/>
<keyword evidence="3" id="KW-1185">Reference proteome</keyword>
<dbReference type="Proteomes" id="UP000617340">
    <property type="component" value="Unassembled WGS sequence"/>
</dbReference>
<comment type="caution">
    <text evidence="2">The sequence shown here is derived from an EMBL/GenBank/DDBJ whole genome shotgun (WGS) entry which is preliminary data.</text>
</comment>
<evidence type="ECO:0000313" key="3">
    <source>
        <dbReference type="Proteomes" id="UP000617340"/>
    </source>
</evidence>
<feature type="compositionally biased region" description="Basic and acidic residues" evidence="1">
    <location>
        <begin position="38"/>
        <end position="57"/>
    </location>
</feature>
<feature type="compositionally biased region" description="Acidic residues" evidence="1">
    <location>
        <begin position="100"/>
        <end position="129"/>
    </location>
</feature>
<reference evidence="2" key="1">
    <citation type="journal article" date="2020" name="G3 (Bethesda)">
        <title>High-Quality Assemblies for Three Invasive Social Wasps from the &lt;i&gt;Vespula&lt;/i&gt; Genus.</title>
        <authorList>
            <person name="Harrop T.W.R."/>
            <person name="Guhlin J."/>
            <person name="McLaughlin G.M."/>
            <person name="Permina E."/>
            <person name="Stockwell P."/>
            <person name="Gilligan J."/>
            <person name="Le Lec M.F."/>
            <person name="Gruber M.A.M."/>
            <person name="Quinn O."/>
            <person name="Lovegrove M."/>
            <person name="Duncan E.J."/>
            <person name="Remnant E.J."/>
            <person name="Van Eeckhoven J."/>
            <person name="Graham B."/>
            <person name="Knapp R.A."/>
            <person name="Langford K.W."/>
            <person name="Kronenberg Z."/>
            <person name="Press M.O."/>
            <person name="Eacker S.M."/>
            <person name="Wilson-Rankin E.E."/>
            <person name="Purcell J."/>
            <person name="Lester P.J."/>
            <person name="Dearden P.K."/>
        </authorList>
    </citation>
    <scope>NUCLEOTIDE SEQUENCE</scope>
    <source>
        <strain evidence="2">Linc-1</strain>
    </source>
</reference>
<evidence type="ECO:0000256" key="1">
    <source>
        <dbReference type="SAM" id="MobiDB-lite"/>
    </source>
</evidence>